<proteinExistence type="predicted"/>
<reference evidence="1" key="1">
    <citation type="submission" date="2022-04" db="EMBL/GenBank/DDBJ databases">
        <title>Genome of the entomopathogenic fungus Entomophthora muscae.</title>
        <authorList>
            <person name="Elya C."/>
            <person name="Lovett B.R."/>
            <person name="Lee E."/>
            <person name="Macias A.M."/>
            <person name="Hajek A.E."/>
            <person name="De Bivort B.L."/>
            <person name="Kasson M.T."/>
            <person name="De Fine Licht H.H."/>
            <person name="Stajich J.E."/>
        </authorList>
    </citation>
    <scope>NUCLEOTIDE SEQUENCE</scope>
    <source>
        <strain evidence="1">Berkeley</strain>
    </source>
</reference>
<sequence length="119" mass="14059">MNWKKKPLLLLFDLAFWYPVTDCCQFDSNIWVKDATKTSSWNYLYTKNQFLPTCDKTTPPPLPPPCDLYRSSVVRLDLSCGSLLPQEWIPDTNKENNREPEFNLENTTTLMEEYKSWNK</sequence>
<name>A0ACC2UNK3_9FUNG</name>
<gene>
    <name evidence="1" type="ORF">DSO57_1022941</name>
</gene>
<evidence type="ECO:0000313" key="2">
    <source>
        <dbReference type="Proteomes" id="UP001165960"/>
    </source>
</evidence>
<protein>
    <submittedName>
        <fullName evidence="1">Uncharacterized protein</fullName>
    </submittedName>
</protein>
<keyword evidence="2" id="KW-1185">Reference proteome</keyword>
<dbReference type="EMBL" id="QTSX02000117">
    <property type="protein sequence ID" value="KAJ9088460.1"/>
    <property type="molecule type" value="Genomic_DNA"/>
</dbReference>
<accession>A0ACC2UNK3</accession>
<organism evidence="1 2">
    <name type="scientific">Entomophthora muscae</name>
    <dbReference type="NCBI Taxonomy" id="34485"/>
    <lineage>
        <taxon>Eukaryota</taxon>
        <taxon>Fungi</taxon>
        <taxon>Fungi incertae sedis</taxon>
        <taxon>Zoopagomycota</taxon>
        <taxon>Entomophthoromycotina</taxon>
        <taxon>Entomophthoromycetes</taxon>
        <taxon>Entomophthorales</taxon>
        <taxon>Entomophthoraceae</taxon>
        <taxon>Entomophthora</taxon>
    </lineage>
</organism>
<dbReference type="Proteomes" id="UP001165960">
    <property type="component" value="Unassembled WGS sequence"/>
</dbReference>
<evidence type="ECO:0000313" key="1">
    <source>
        <dbReference type="EMBL" id="KAJ9088460.1"/>
    </source>
</evidence>
<comment type="caution">
    <text evidence="1">The sequence shown here is derived from an EMBL/GenBank/DDBJ whole genome shotgun (WGS) entry which is preliminary data.</text>
</comment>